<dbReference type="FunFam" id="2.130.10.10:FF:000228">
    <property type="entry name" value="COMPASS-like H3K4 histone methylase component WDR5A"/>
    <property type="match status" value="1"/>
</dbReference>
<feature type="repeat" description="WD" evidence="3">
    <location>
        <begin position="1016"/>
        <end position="1044"/>
    </location>
</feature>
<dbReference type="AlphaFoldDB" id="A0A951PE27"/>
<keyword evidence="1 3" id="KW-0853">WD repeat</keyword>
<feature type="repeat" description="WD" evidence="3">
    <location>
        <begin position="673"/>
        <end position="714"/>
    </location>
</feature>
<dbReference type="PROSITE" id="PS50231">
    <property type="entry name" value="RICIN_B_LECTIN"/>
    <property type="match status" value="2"/>
</dbReference>
<evidence type="ECO:0000313" key="6">
    <source>
        <dbReference type="Proteomes" id="UP000707356"/>
    </source>
</evidence>
<dbReference type="PRINTS" id="PR00364">
    <property type="entry name" value="DISEASERSIST"/>
</dbReference>
<accession>A0A951PE27</accession>
<feature type="repeat" description="WD" evidence="3">
    <location>
        <begin position="1063"/>
        <end position="1104"/>
    </location>
</feature>
<dbReference type="Proteomes" id="UP000707356">
    <property type="component" value="Unassembled WGS sequence"/>
</dbReference>
<feature type="repeat" description="WD" evidence="3">
    <location>
        <begin position="631"/>
        <end position="672"/>
    </location>
</feature>
<dbReference type="Gene3D" id="3.40.50.300">
    <property type="entry name" value="P-loop containing nucleotide triphosphate hydrolases"/>
    <property type="match status" value="2"/>
</dbReference>
<dbReference type="Gene3D" id="2.130.10.10">
    <property type="entry name" value="YVTN repeat-like/Quinoprotein amine dehydrogenase"/>
    <property type="match status" value="5"/>
</dbReference>
<dbReference type="SUPFAM" id="SSF52540">
    <property type="entry name" value="P-loop containing nucleoside triphosphate hydrolases"/>
    <property type="match status" value="1"/>
</dbReference>
<dbReference type="InterPro" id="IPR036322">
    <property type="entry name" value="WD40_repeat_dom_sf"/>
</dbReference>
<reference evidence="5" key="2">
    <citation type="journal article" date="2022" name="Microbiol. Resour. Announc.">
        <title>Metagenome Sequencing to Explore Phylogenomics of Terrestrial Cyanobacteria.</title>
        <authorList>
            <person name="Ward R.D."/>
            <person name="Stajich J.E."/>
            <person name="Johansen J.R."/>
            <person name="Huntemann M."/>
            <person name="Clum A."/>
            <person name="Foster B."/>
            <person name="Foster B."/>
            <person name="Roux S."/>
            <person name="Palaniappan K."/>
            <person name="Varghese N."/>
            <person name="Mukherjee S."/>
            <person name="Reddy T.B.K."/>
            <person name="Daum C."/>
            <person name="Copeland A."/>
            <person name="Chen I.A."/>
            <person name="Ivanova N.N."/>
            <person name="Kyrpides N.C."/>
            <person name="Shapiro N."/>
            <person name="Eloe-Fadrosh E.A."/>
            <person name="Pietrasiak N."/>
        </authorList>
    </citation>
    <scope>NUCLEOTIDE SEQUENCE</scope>
    <source>
        <strain evidence="5">GSE-TBD4-15B</strain>
    </source>
</reference>
<evidence type="ECO:0000256" key="1">
    <source>
        <dbReference type="ARBA" id="ARBA00022574"/>
    </source>
</evidence>
<dbReference type="PANTHER" id="PTHR19848">
    <property type="entry name" value="WD40 REPEAT PROTEIN"/>
    <property type="match status" value="1"/>
</dbReference>
<dbReference type="InterPro" id="IPR019775">
    <property type="entry name" value="WD40_repeat_CS"/>
</dbReference>
<dbReference type="Pfam" id="PF00931">
    <property type="entry name" value="NB-ARC"/>
    <property type="match status" value="1"/>
</dbReference>
<feature type="repeat" description="WD" evidence="3">
    <location>
        <begin position="588"/>
        <end position="630"/>
    </location>
</feature>
<protein>
    <recommendedName>
        <fullName evidence="4">NB-ARC domain-containing protein</fullName>
    </recommendedName>
</protein>
<dbReference type="PROSITE" id="PS00678">
    <property type="entry name" value="WD_REPEATS_1"/>
    <property type="match status" value="11"/>
</dbReference>
<dbReference type="PROSITE" id="PS50082">
    <property type="entry name" value="WD_REPEATS_2"/>
    <property type="match status" value="13"/>
</dbReference>
<name>A0A951PE27_9CYAN</name>
<sequence>MKASEEGLEKIRQARDRLTQENGWAVDNEHWLEEAAKFLPLDKLGNRAVTGTVSIGTWKRFLSGKGVKATSFRAFCSVLGLDWQQVSEPNKIPLSELSTSPTSNTEAEQRQISSIQDWEKAPEVSAFVGRTTELIMLEQWIVEEQAQLVAIVGMGGIGKTNLSVRLGKGGIGKSELSLRFARSVHDEFEYVIWRSLLNTLPFTDLLSDLIRFLSNQQETDLPETTEAQLARLLFYLKEHRCLLILDNVESVLSGDTSTGQYQKGYEAYGQLFNQIGELSHQSCVLLTSREIPKEVALSEIRSENNQVRLLRLTGLGTSDGRQMLEQSGSYIGSEAEWEALIKLYDGNPLALKLVAKYIQVVFFSNIADFLEAGQPMFSNIENLLDWHFNRLLKEEKEVMHWLAINREPVSRLALIEDVFSSESKKQVASVLFSLSERSLLDQAARSFTLQPVLMEYMTECFVKEITEEIKTQNIYCLHHYALSKAQAKDYIREMQNRQILQPVVSQLIDEFGDQSGLLTQLKNLLDLSRDQAWRQGYIGGNILNLLCQLQSNVTGYDFSHLTIRQAYLQNITLNNVSFAHSEFVQAVFTQTFGSIQTVTFSPDGKLLAASSGSDAEIRIWRVADGQELATFRGHTNWVCSLKFSPDGKILASGSDDSTIRLWDIHQGQCLKVLTTETGGLRSIAFRTDNQTLISGNVDCTVRLWDFQTGECLKTFAGHTQWVVTVDCNFNGQFVASGSSDRTIRLWDTSSGECLRVLVGHTSSVLAVAFSPDNRILASSSHDGTIRFWDFQTGQCLKLLGGQNKTVWAIAFSPDGQALASCHDDGSLRLWNIQTGECLRAFKGHTSFPSSIAFNPDGQTLASGSDDLSVRLWEIETGRCLRTFRGYTNSLSSIALSPANNHSSEVFNQILAIGGSTPNIQLWNLQTETYKILSGHTRGIWAVAYSLNGQMLASASDDKTVRLWDVRTGQCLNVLKGHSQWVLSVAFSPDGQILASGSDDRTVRLWDVQTGRCIHIMRGHTGLVWSVAFSPDGKTLVSCSQSPTVSKEGIRLWDVQTGQCIKVFHEETGTVLSVIFSPDGQILASCNMDSTVKLWDTQTGECIKTLLGHTDKVWSVAFSQTEKIIISSGDDKTIKVWDMDTGQSLNVLYGHTDSVRSAIFSRNGDAIISCSHDGTIKFWDTKTSNCTKTLSASTPYKGMNILGTTGLTPAQRESLKALGAIEKI</sequence>
<dbReference type="PRINTS" id="PR00320">
    <property type="entry name" value="GPROTEINBRPT"/>
</dbReference>
<evidence type="ECO:0000313" key="5">
    <source>
        <dbReference type="EMBL" id="MBW4467981.1"/>
    </source>
</evidence>
<evidence type="ECO:0000256" key="2">
    <source>
        <dbReference type="ARBA" id="ARBA00022737"/>
    </source>
</evidence>
<dbReference type="CDD" id="cd00200">
    <property type="entry name" value="WD40"/>
    <property type="match status" value="2"/>
</dbReference>
<feature type="repeat" description="WD" evidence="3">
    <location>
        <begin position="841"/>
        <end position="882"/>
    </location>
</feature>
<comment type="caution">
    <text evidence="5">The sequence shown here is derived from an EMBL/GenBank/DDBJ whole genome shotgun (WGS) entry which is preliminary data.</text>
</comment>
<dbReference type="PROSITE" id="PS50294">
    <property type="entry name" value="WD_REPEATS_REGION"/>
    <property type="match status" value="11"/>
</dbReference>
<gene>
    <name evidence="5" type="ORF">KME07_21355</name>
</gene>
<organism evidence="5 6">
    <name type="scientific">Pegethrix bostrychoides GSE-TBD4-15B</name>
    <dbReference type="NCBI Taxonomy" id="2839662"/>
    <lineage>
        <taxon>Bacteria</taxon>
        <taxon>Bacillati</taxon>
        <taxon>Cyanobacteriota</taxon>
        <taxon>Cyanophyceae</taxon>
        <taxon>Oculatellales</taxon>
        <taxon>Oculatellaceae</taxon>
        <taxon>Pegethrix</taxon>
    </lineage>
</organism>
<feature type="repeat" description="WD" evidence="3">
    <location>
        <begin position="757"/>
        <end position="798"/>
    </location>
</feature>
<dbReference type="InterPro" id="IPR027417">
    <property type="entry name" value="P-loop_NTPase"/>
</dbReference>
<dbReference type="InterPro" id="IPR020472">
    <property type="entry name" value="WD40_PAC1"/>
</dbReference>
<feature type="repeat" description="WD" evidence="3">
    <location>
        <begin position="715"/>
        <end position="756"/>
    </location>
</feature>
<dbReference type="InterPro" id="IPR015943">
    <property type="entry name" value="WD40/YVTN_repeat-like_dom_sf"/>
</dbReference>
<feature type="repeat" description="WD" evidence="3">
    <location>
        <begin position="932"/>
        <end position="973"/>
    </location>
</feature>
<evidence type="ECO:0000259" key="4">
    <source>
        <dbReference type="Pfam" id="PF00931"/>
    </source>
</evidence>
<evidence type="ECO:0000256" key="3">
    <source>
        <dbReference type="PROSITE-ProRule" id="PRU00221"/>
    </source>
</evidence>
<dbReference type="InterPro" id="IPR002182">
    <property type="entry name" value="NB-ARC"/>
</dbReference>
<dbReference type="EMBL" id="JAHHHV010000083">
    <property type="protein sequence ID" value="MBW4467981.1"/>
    <property type="molecule type" value="Genomic_DNA"/>
</dbReference>
<dbReference type="SUPFAM" id="SSF50978">
    <property type="entry name" value="WD40 repeat-like"/>
    <property type="match status" value="2"/>
</dbReference>
<dbReference type="PANTHER" id="PTHR19848:SF8">
    <property type="entry name" value="F-BOX AND WD REPEAT DOMAIN CONTAINING 7"/>
    <property type="match status" value="1"/>
</dbReference>
<proteinExistence type="predicted"/>
<feature type="repeat" description="WD" evidence="3">
    <location>
        <begin position="1147"/>
        <end position="1188"/>
    </location>
</feature>
<feature type="repeat" description="WD" evidence="3">
    <location>
        <begin position="1105"/>
        <end position="1146"/>
    </location>
</feature>
<dbReference type="InterPro" id="IPR001680">
    <property type="entry name" value="WD40_rpt"/>
</dbReference>
<feature type="repeat" description="WD" evidence="3">
    <location>
        <begin position="974"/>
        <end position="1015"/>
    </location>
</feature>
<reference evidence="5" key="1">
    <citation type="submission" date="2021-05" db="EMBL/GenBank/DDBJ databases">
        <authorList>
            <person name="Pietrasiak N."/>
            <person name="Ward R."/>
            <person name="Stajich J.E."/>
            <person name="Kurbessoian T."/>
        </authorList>
    </citation>
    <scope>NUCLEOTIDE SEQUENCE</scope>
    <source>
        <strain evidence="5">GSE-TBD4-15B</strain>
    </source>
</reference>
<feature type="domain" description="NB-ARC" evidence="4">
    <location>
        <begin position="167"/>
        <end position="248"/>
    </location>
</feature>
<keyword evidence="2" id="KW-0677">Repeat</keyword>
<dbReference type="GO" id="GO:0043531">
    <property type="term" value="F:ADP binding"/>
    <property type="evidence" value="ECO:0007669"/>
    <property type="project" value="InterPro"/>
</dbReference>
<dbReference type="Pfam" id="PF00400">
    <property type="entry name" value="WD40"/>
    <property type="match status" value="13"/>
</dbReference>
<feature type="repeat" description="WD" evidence="3">
    <location>
        <begin position="799"/>
        <end position="840"/>
    </location>
</feature>
<dbReference type="SMART" id="SM00320">
    <property type="entry name" value="WD40"/>
    <property type="match status" value="14"/>
</dbReference>